<evidence type="ECO:0000256" key="3">
    <source>
        <dbReference type="ARBA" id="ARBA00023002"/>
    </source>
</evidence>
<dbReference type="InterPro" id="IPR036250">
    <property type="entry name" value="AcylCo_DH-like_C"/>
</dbReference>
<proteinExistence type="predicted"/>
<keyword evidence="1" id="KW-0285">Flavoprotein</keyword>
<keyword evidence="3" id="KW-0560">Oxidoreductase</keyword>
<dbReference type="Gene3D" id="1.20.140.10">
    <property type="entry name" value="Butyryl-CoA Dehydrogenase, subunit A, domain 3"/>
    <property type="match status" value="1"/>
</dbReference>
<dbReference type="EMBL" id="JANTHZ010000005">
    <property type="protein sequence ID" value="MCS0495956.1"/>
    <property type="molecule type" value="Genomic_DNA"/>
</dbReference>
<feature type="binding site" evidence="4">
    <location>
        <begin position="153"/>
        <end position="156"/>
    </location>
    <ligand>
        <name>FAD</name>
        <dbReference type="ChEBI" id="CHEBI:57692"/>
    </ligand>
</feature>
<evidence type="ECO:0000256" key="4">
    <source>
        <dbReference type="PIRSR" id="PIRSR000331-2"/>
    </source>
</evidence>
<dbReference type="InterPro" id="IPR024674">
    <property type="entry name" value="HpaB/PvcC/4-BUDH_N"/>
</dbReference>
<dbReference type="GO" id="GO:0016627">
    <property type="term" value="F:oxidoreductase activity, acting on the CH-CH group of donors"/>
    <property type="evidence" value="ECO:0007669"/>
    <property type="project" value="InterPro"/>
</dbReference>
<dbReference type="InterPro" id="IPR004925">
    <property type="entry name" value="HpaB/PvcC/4-BUDH"/>
</dbReference>
<dbReference type="SUPFAM" id="SSF56645">
    <property type="entry name" value="Acyl-CoA dehydrogenase NM domain-like"/>
    <property type="match status" value="1"/>
</dbReference>
<dbReference type="PANTHER" id="PTHR36117:SF3">
    <property type="entry name" value="4-HYDROXYPHENYLACETATE 3-MONOOXYGENASE-RELATED"/>
    <property type="match status" value="1"/>
</dbReference>
<comment type="caution">
    <text evidence="7">The sequence shown here is derived from an EMBL/GenBank/DDBJ whole genome shotgun (WGS) entry which is preliminary data.</text>
</comment>
<evidence type="ECO:0000256" key="1">
    <source>
        <dbReference type="ARBA" id="ARBA00022630"/>
    </source>
</evidence>
<dbReference type="Pfam" id="PF03241">
    <property type="entry name" value="HpaB"/>
    <property type="match status" value="1"/>
</dbReference>
<organism evidence="7 8">
    <name type="scientific">Ancylobacter mangrovi</name>
    <dbReference type="NCBI Taxonomy" id="2972472"/>
    <lineage>
        <taxon>Bacteria</taxon>
        <taxon>Pseudomonadati</taxon>
        <taxon>Pseudomonadota</taxon>
        <taxon>Alphaproteobacteria</taxon>
        <taxon>Hyphomicrobiales</taxon>
        <taxon>Xanthobacteraceae</taxon>
        <taxon>Ancylobacter</taxon>
    </lineage>
</organism>
<evidence type="ECO:0000259" key="6">
    <source>
        <dbReference type="Pfam" id="PF11794"/>
    </source>
</evidence>
<dbReference type="Pfam" id="PF11794">
    <property type="entry name" value="HpaB_N"/>
    <property type="match status" value="1"/>
</dbReference>
<accession>A0A9X2PC69</accession>
<feature type="domain" description="HpaB/PvcC/4-BUDH C-terminal" evidence="5">
    <location>
        <begin position="281"/>
        <end position="477"/>
    </location>
</feature>
<gene>
    <name evidence="7" type="ORF">NVS89_12685</name>
</gene>
<name>A0A9X2PC69_9HYPH</name>
<sequence>MGHKTAESHLRSLDDGRRIFIDGERVERVTEHPAFRQAARSVAGLYDFQAEPAQREKMTFDPGNGRRVSRAWQLPTSYEELVARREALVAWAELHHGFMGRSPDHVASTIAAMYMGLDVYEAYEGGRPGVVRDYYAHARDNDLYISYVIIDPQGDRSKATSAEGNADLAVAIVDEDAGGITVRGSKMLGTGAVLSNEILVTTLRPLKPDEGRYAFTAAVPLNLAGMSLLSRRSYERASPSTFDYPLSSRFDENDALLFFDDVKIPWDRVFVHRDPACQLAQWHDTPAHAYQNYQAEIRLLVKMRFLVGLARKITETIGTFNFPQVRETLGELAGHVGMIEAFVYGMEAKGRHRGPYFMPDAGLVYAAQIQSQLLYPKIIHFLRELSGGGVLMLPSSVEDFANPEIAALIGRTQYSPSLSSQERVKLFKLAWDAVGSEFASRHTQYEMFYSGPRPVTTGMAFRTFDWSRATGAVDAMLASYPTPDIARAEPHAPAARAG</sequence>
<dbReference type="InterPro" id="IPR024719">
    <property type="entry name" value="HpaB/PvcC/4-BUDH_C"/>
</dbReference>
<keyword evidence="2 4" id="KW-0274">FAD</keyword>
<dbReference type="InterPro" id="IPR046373">
    <property type="entry name" value="Acyl-CoA_Oxase/DH_mid-dom_sf"/>
</dbReference>
<dbReference type="RefSeq" id="WP_258733123.1">
    <property type="nucleotide sequence ID" value="NZ_JANTHZ010000005.1"/>
</dbReference>
<dbReference type="Gene3D" id="2.40.110.10">
    <property type="entry name" value="Butyryl-CoA Dehydrogenase, subunit A, domain 2"/>
    <property type="match status" value="1"/>
</dbReference>
<feature type="domain" description="HpaB/PvcC/4-BUDH N-terminal" evidence="6">
    <location>
        <begin position="5"/>
        <end position="271"/>
    </location>
</feature>
<dbReference type="Gene3D" id="1.10.3140.10">
    <property type="entry name" value="4-hydroxybutyryl-coa dehydratase, domain 1"/>
    <property type="match status" value="1"/>
</dbReference>
<dbReference type="AlphaFoldDB" id="A0A9X2PC69"/>
<dbReference type="InterPro" id="IPR009100">
    <property type="entry name" value="AcylCoA_DH/oxidase_NM_dom_sf"/>
</dbReference>
<protein>
    <submittedName>
        <fullName evidence="7">4-hydroxyphenylacetate 3-monooxygenase</fullName>
    </submittedName>
</protein>
<dbReference type="Proteomes" id="UP001151088">
    <property type="component" value="Unassembled WGS sequence"/>
</dbReference>
<evidence type="ECO:0000259" key="5">
    <source>
        <dbReference type="Pfam" id="PF03241"/>
    </source>
</evidence>
<evidence type="ECO:0000313" key="7">
    <source>
        <dbReference type="EMBL" id="MCS0495956.1"/>
    </source>
</evidence>
<keyword evidence="8" id="KW-1185">Reference proteome</keyword>
<dbReference type="SUPFAM" id="SSF47203">
    <property type="entry name" value="Acyl-CoA dehydrogenase C-terminal domain-like"/>
    <property type="match status" value="1"/>
</dbReference>
<dbReference type="PIRSF" id="PIRSF000331">
    <property type="entry name" value="HpaA_HpaB"/>
    <property type="match status" value="1"/>
</dbReference>
<evidence type="ECO:0000256" key="2">
    <source>
        <dbReference type="ARBA" id="ARBA00022827"/>
    </source>
</evidence>
<dbReference type="PANTHER" id="PTHR36117">
    <property type="entry name" value="4-HYDROXYPHENYLACETATE 3-MONOOXYGENASE-RELATED"/>
    <property type="match status" value="1"/>
</dbReference>
<reference evidence="7" key="1">
    <citation type="submission" date="2022-08" db="EMBL/GenBank/DDBJ databases">
        <authorList>
            <person name="Li F."/>
        </authorList>
    </citation>
    <scope>NUCLEOTIDE SEQUENCE</scope>
    <source>
        <strain evidence="7">MQZ15Z-1</strain>
    </source>
</reference>
<evidence type="ECO:0000313" key="8">
    <source>
        <dbReference type="Proteomes" id="UP001151088"/>
    </source>
</evidence>
<feature type="binding site" evidence="4">
    <location>
        <position position="190"/>
    </location>
    <ligand>
        <name>FAD</name>
        <dbReference type="ChEBI" id="CHEBI:57692"/>
    </ligand>
</feature>